<sequence length="202" mass="23538">MFSDSTDASRSRAHIEKAFSTTSEGFDYHLECSDSYDAVPPLVPLSQISYDSSESSSAWEDFVDENEHRFPARKNGYVDILHKRFSSHRLRRSGRRSIPLPCPAPTCIESEESAITDYHTQRQYDLATWAMYHRITESRRRGSHLQQESNYGESSYCAGNVWHRPYSNSFHNSEILQRDEVKMNAKDSYNRVHHEEDIFEMD</sequence>
<name>A0A7S1G3U3_9STRA</name>
<proteinExistence type="predicted"/>
<gene>
    <name evidence="1" type="ORF">CHYS00102_LOCUS31399</name>
</gene>
<evidence type="ECO:0000313" key="1">
    <source>
        <dbReference type="EMBL" id="CAD8904179.1"/>
    </source>
</evidence>
<dbReference type="EMBL" id="HBFR01042918">
    <property type="protein sequence ID" value="CAD8904179.1"/>
    <property type="molecule type" value="Transcribed_RNA"/>
</dbReference>
<accession>A0A7S1G3U3</accession>
<dbReference type="AlphaFoldDB" id="A0A7S1G3U3"/>
<organism evidence="1">
    <name type="scientific">Corethron hystrix</name>
    <dbReference type="NCBI Taxonomy" id="216773"/>
    <lineage>
        <taxon>Eukaryota</taxon>
        <taxon>Sar</taxon>
        <taxon>Stramenopiles</taxon>
        <taxon>Ochrophyta</taxon>
        <taxon>Bacillariophyta</taxon>
        <taxon>Coscinodiscophyceae</taxon>
        <taxon>Corethrophycidae</taxon>
        <taxon>Corethrales</taxon>
        <taxon>Corethraceae</taxon>
        <taxon>Corethron</taxon>
    </lineage>
</organism>
<reference evidence="1" key="1">
    <citation type="submission" date="2021-01" db="EMBL/GenBank/DDBJ databases">
        <authorList>
            <person name="Corre E."/>
            <person name="Pelletier E."/>
            <person name="Niang G."/>
            <person name="Scheremetjew M."/>
            <person name="Finn R."/>
            <person name="Kale V."/>
            <person name="Holt S."/>
            <person name="Cochrane G."/>
            <person name="Meng A."/>
            <person name="Brown T."/>
            <person name="Cohen L."/>
        </authorList>
    </citation>
    <scope>NUCLEOTIDE SEQUENCE</scope>
    <source>
        <strain evidence="1">308</strain>
    </source>
</reference>
<protein>
    <submittedName>
        <fullName evidence="1">Uncharacterized protein</fullName>
    </submittedName>
</protein>